<dbReference type="CDD" id="cd06782">
    <property type="entry name" value="cpPDZ_CPP-like"/>
    <property type="match status" value="1"/>
</dbReference>
<evidence type="ECO:0000256" key="1">
    <source>
        <dbReference type="ARBA" id="ARBA00009179"/>
    </source>
</evidence>
<dbReference type="OrthoDB" id="9812068at2"/>
<evidence type="ECO:0000256" key="6">
    <source>
        <dbReference type="SAM" id="MobiDB-lite"/>
    </source>
</evidence>
<accession>A0A1V2DRB2</accession>
<dbReference type="FunFam" id="2.30.42.10:FF:000063">
    <property type="entry name" value="Peptidase, S41 family"/>
    <property type="match status" value="1"/>
</dbReference>
<feature type="signal peptide" evidence="7">
    <location>
        <begin position="1"/>
        <end position="31"/>
    </location>
</feature>
<dbReference type="Proteomes" id="UP000189339">
    <property type="component" value="Unassembled WGS sequence"/>
</dbReference>
<evidence type="ECO:0000256" key="7">
    <source>
        <dbReference type="SAM" id="SignalP"/>
    </source>
</evidence>
<dbReference type="PROSITE" id="PS50106">
    <property type="entry name" value="PDZ"/>
    <property type="match status" value="1"/>
</dbReference>
<keyword evidence="4 5" id="KW-0720">Serine protease</keyword>
<dbReference type="InterPro" id="IPR005151">
    <property type="entry name" value="Tail-specific_protease"/>
</dbReference>
<dbReference type="Gene3D" id="3.90.226.10">
    <property type="entry name" value="2-enoyl-CoA Hydratase, Chain A, domain 1"/>
    <property type="match status" value="1"/>
</dbReference>
<dbReference type="STRING" id="135739.BTO32_10805"/>
<dbReference type="FunFam" id="3.90.226.10:FF:000029">
    <property type="entry name" value="Peptidase, S41 family"/>
    <property type="match status" value="1"/>
</dbReference>
<dbReference type="FunFam" id="3.30.750.44:FF:000001">
    <property type="entry name" value="S41 family peptidase"/>
    <property type="match status" value="1"/>
</dbReference>
<dbReference type="NCBIfam" id="TIGR00225">
    <property type="entry name" value="prc"/>
    <property type="match status" value="1"/>
</dbReference>
<comment type="similarity">
    <text evidence="1 5">Belongs to the peptidase S41A family.</text>
</comment>
<dbReference type="InterPro" id="IPR004447">
    <property type="entry name" value="Peptidase_S41A"/>
</dbReference>
<dbReference type="GO" id="GO:0007165">
    <property type="term" value="P:signal transduction"/>
    <property type="evidence" value="ECO:0007669"/>
    <property type="project" value="TreeGrafter"/>
</dbReference>
<evidence type="ECO:0000313" key="9">
    <source>
        <dbReference type="EMBL" id="ONF43172.1"/>
    </source>
</evidence>
<dbReference type="GO" id="GO:0030288">
    <property type="term" value="C:outer membrane-bounded periplasmic space"/>
    <property type="evidence" value="ECO:0007669"/>
    <property type="project" value="TreeGrafter"/>
</dbReference>
<dbReference type="RefSeq" id="WP_076724649.1">
    <property type="nucleotide sequence ID" value="NZ_JABWTC010000004.1"/>
</dbReference>
<sequence length="465" mass="50195">MKRVRSTFPATTLRTLALATCFILPSGPTWAQDDAGDMLDNLQRGERVEITLPDPETQLPLEDLRKFTEVFSRIKDAYVEEVSDSKLLESAIKGMLSDLDPHSTYLTPKDYEELEESTSGEFGGLGIEVGMENGFVKVIAPIDDTPAQKAGVQAGDLIIKLDEQPVKGMSLEEAVNLMRGKPGTVLKLTIMREGESAPIEIDVTRDIIKVTSVKSRLIDDGYGYVRITQFQAETGRQFASALQALKEAHGGDLDGLVIDLRNNPGGVLQAAVETADALLDSGLIVYTEGRIQSSRLRFSAKPGDLVAGTPIVVLINGGSASASEILAGALQDHQRAVIMGTQSFGKGSVQTVIPLDETHAIKLTTARYYTPSGRSIQATGIRPDIVVRPAELTELDSRPFFTEADLSGHLQGQDEGQAPEESMAADDPSAQPADRDYQLRSALNLLKGLHILNRKAPDAGKESNE</sequence>
<reference evidence="9 10" key="1">
    <citation type="submission" date="2016-12" db="EMBL/GenBank/DDBJ databases">
        <title>Marinobacter lutaoensis whole genome sequencing.</title>
        <authorList>
            <person name="Verma A."/>
            <person name="Krishnamurthi S."/>
        </authorList>
    </citation>
    <scope>NUCLEOTIDE SEQUENCE [LARGE SCALE GENOMIC DNA]</scope>
    <source>
        <strain evidence="9 10">T5054</strain>
    </source>
</reference>
<dbReference type="GO" id="GO:0006508">
    <property type="term" value="P:proteolysis"/>
    <property type="evidence" value="ECO:0007669"/>
    <property type="project" value="UniProtKB-KW"/>
</dbReference>
<dbReference type="CDD" id="cd07560">
    <property type="entry name" value="Peptidase_S41_CPP"/>
    <property type="match status" value="1"/>
</dbReference>
<comment type="caution">
    <text evidence="9">The sequence shown here is derived from an EMBL/GenBank/DDBJ whole genome shotgun (WGS) entry which is preliminary data.</text>
</comment>
<name>A0A1V2DRB2_9GAMM</name>
<dbReference type="InterPro" id="IPR036034">
    <property type="entry name" value="PDZ_sf"/>
</dbReference>
<dbReference type="SMART" id="SM00228">
    <property type="entry name" value="PDZ"/>
    <property type="match status" value="1"/>
</dbReference>
<feature type="chain" id="PRO_5043151235" evidence="7">
    <location>
        <begin position="32"/>
        <end position="465"/>
    </location>
</feature>
<dbReference type="PANTHER" id="PTHR32060">
    <property type="entry name" value="TAIL-SPECIFIC PROTEASE"/>
    <property type="match status" value="1"/>
</dbReference>
<dbReference type="Gene3D" id="2.30.42.10">
    <property type="match status" value="1"/>
</dbReference>
<dbReference type="InterPro" id="IPR001478">
    <property type="entry name" value="PDZ"/>
</dbReference>
<dbReference type="SMART" id="SM00245">
    <property type="entry name" value="TSPc"/>
    <property type="match status" value="1"/>
</dbReference>
<feature type="domain" description="PDZ" evidence="8">
    <location>
        <begin position="111"/>
        <end position="185"/>
    </location>
</feature>
<proteinExistence type="inferred from homology"/>
<dbReference type="EMBL" id="MSCW01000007">
    <property type="protein sequence ID" value="ONF43172.1"/>
    <property type="molecule type" value="Genomic_DNA"/>
</dbReference>
<keyword evidence="3 5" id="KW-0378">Hydrolase</keyword>
<dbReference type="GO" id="GO:0004175">
    <property type="term" value="F:endopeptidase activity"/>
    <property type="evidence" value="ECO:0007669"/>
    <property type="project" value="TreeGrafter"/>
</dbReference>
<dbReference type="SUPFAM" id="SSF50156">
    <property type="entry name" value="PDZ domain-like"/>
    <property type="match status" value="1"/>
</dbReference>
<keyword evidence="10" id="KW-1185">Reference proteome</keyword>
<dbReference type="Pfam" id="PF13180">
    <property type="entry name" value="PDZ_2"/>
    <property type="match status" value="1"/>
</dbReference>
<feature type="region of interest" description="Disordered" evidence="6">
    <location>
        <begin position="410"/>
        <end position="437"/>
    </location>
</feature>
<evidence type="ECO:0000256" key="3">
    <source>
        <dbReference type="ARBA" id="ARBA00022801"/>
    </source>
</evidence>
<keyword evidence="7" id="KW-0732">Signal</keyword>
<dbReference type="Pfam" id="PF22694">
    <property type="entry name" value="CtpB_N-like"/>
    <property type="match status" value="1"/>
</dbReference>
<dbReference type="Pfam" id="PF03572">
    <property type="entry name" value="Peptidase_S41"/>
    <property type="match status" value="1"/>
</dbReference>
<evidence type="ECO:0000313" key="10">
    <source>
        <dbReference type="Proteomes" id="UP000189339"/>
    </source>
</evidence>
<dbReference type="GO" id="GO:0008236">
    <property type="term" value="F:serine-type peptidase activity"/>
    <property type="evidence" value="ECO:0007669"/>
    <property type="project" value="UniProtKB-KW"/>
</dbReference>
<evidence type="ECO:0000256" key="5">
    <source>
        <dbReference type="RuleBase" id="RU004404"/>
    </source>
</evidence>
<keyword evidence="2 5" id="KW-0645">Protease</keyword>
<dbReference type="SUPFAM" id="SSF52096">
    <property type="entry name" value="ClpP/crotonase"/>
    <property type="match status" value="1"/>
</dbReference>
<organism evidence="9 10">
    <name type="scientific">Marinobacter lutaoensis</name>
    <dbReference type="NCBI Taxonomy" id="135739"/>
    <lineage>
        <taxon>Bacteria</taxon>
        <taxon>Pseudomonadati</taxon>
        <taxon>Pseudomonadota</taxon>
        <taxon>Gammaproteobacteria</taxon>
        <taxon>Pseudomonadales</taxon>
        <taxon>Marinobacteraceae</taxon>
        <taxon>Marinobacter</taxon>
    </lineage>
</organism>
<evidence type="ECO:0000256" key="2">
    <source>
        <dbReference type="ARBA" id="ARBA00022670"/>
    </source>
</evidence>
<evidence type="ECO:0000256" key="4">
    <source>
        <dbReference type="ARBA" id="ARBA00022825"/>
    </source>
</evidence>
<dbReference type="PANTHER" id="PTHR32060:SF30">
    <property type="entry name" value="CARBOXY-TERMINAL PROCESSING PROTEASE CTPA"/>
    <property type="match status" value="1"/>
</dbReference>
<dbReference type="Gene3D" id="3.30.750.44">
    <property type="match status" value="1"/>
</dbReference>
<dbReference type="InterPro" id="IPR029045">
    <property type="entry name" value="ClpP/crotonase-like_dom_sf"/>
</dbReference>
<protein>
    <submittedName>
        <fullName evidence="9">Peptidase S41</fullName>
    </submittedName>
</protein>
<evidence type="ECO:0000259" key="8">
    <source>
        <dbReference type="PROSITE" id="PS50106"/>
    </source>
</evidence>
<gene>
    <name evidence="9" type="ORF">BTO32_10805</name>
</gene>
<dbReference type="AlphaFoldDB" id="A0A1V2DRB2"/>
<dbReference type="InterPro" id="IPR055210">
    <property type="entry name" value="CtpA/B_N"/>
</dbReference>